<dbReference type="Pfam" id="PF03480">
    <property type="entry name" value="DctP"/>
    <property type="match status" value="1"/>
</dbReference>
<dbReference type="PANTHER" id="PTHR33376:SF15">
    <property type="entry name" value="BLL6794 PROTEIN"/>
    <property type="match status" value="1"/>
</dbReference>
<evidence type="ECO:0000313" key="2">
    <source>
        <dbReference type="EMBL" id="RSK66434.1"/>
    </source>
</evidence>
<organism evidence="2 3">
    <name type="scientific">Enterobacter huaxiensis</name>
    <dbReference type="NCBI Taxonomy" id="2494702"/>
    <lineage>
        <taxon>Bacteria</taxon>
        <taxon>Pseudomonadati</taxon>
        <taxon>Pseudomonadota</taxon>
        <taxon>Gammaproteobacteria</taxon>
        <taxon>Enterobacterales</taxon>
        <taxon>Enterobacteriaceae</taxon>
        <taxon>Enterobacter</taxon>
    </lineage>
</organism>
<dbReference type="RefSeq" id="WP_125914852.1">
    <property type="nucleotide sequence ID" value="NZ_RWHU01000005.1"/>
</dbReference>
<name>A0A3R9Q1W1_9ENTR</name>
<proteinExistence type="predicted"/>
<gene>
    <name evidence="2" type="ORF">EJE24_14580</name>
</gene>
<evidence type="ECO:0000313" key="3">
    <source>
        <dbReference type="Proteomes" id="UP000276389"/>
    </source>
</evidence>
<dbReference type="GO" id="GO:0055085">
    <property type="term" value="P:transmembrane transport"/>
    <property type="evidence" value="ECO:0007669"/>
    <property type="project" value="InterPro"/>
</dbReference>
<dbReference type="InterPro" id="IPR038404">
    <property type="entry name" value="TRAP_DctP_sf"/>
</dbReference>
<protein>
    <submittedName>
        <fullName evidence="2">ABC transporter substrate-binding protein</fullName>
    </submittedName>
</protein>
<dbReference type="Gene3D" id="3.40.190.170">
    <property type="entry name" value="Bacterial extracellular solute-binding protein, family 7"/>
    <property type="match status" value="1"/>
</dbReference>
<dbReference type="PANTHER" id="PTHR33376">
    <property type="match status" value="1"/>
</dbReference>
<reference evidence="2 3" key="1">
    <citation type="submission" date="2018-12" db="EMBL/GenBank/DDBJ databases">
        <title>The Genome Submission of two Enterobacter spp. strains.</title>
        <authorList>
            <person name="Wu W."/>
            <person name="Wei L."/>
            <person name="Feng Y."/>
            <person name="Zong Z."/>
        </authorList>
    </citation>
    <scope>NUCLEOTIDE SEQUENCE [LARGE SCALE GENOMIC DNA]</scope>
    <source>
        <strain evidence="2 3">WCHEHu045002</strain>
    </source>
</reference>
<dbReference type="Proteomes" id="UP000276389">
    <property type="component" value="Unassembled WGS sequence"/>
</dbReference>
<evidence type="ECO:0000256" key="1">
    <source>
        <dbReference type="ARBA" id="ARBA00022729"/>
    </source>
</evidence>
<dbReference type="EMBL" id="RWHU01000005">
    <property type="protein sequence ID" value="RSK66434.1"/>
    <property type="molecule type" value="Genomic_DNA"/>
</dbReference>
<dbReference type="AlphaFoldDB" id="A0A3R9Q1W1"/>
<accession>A0A3R9Q1W1</accession>
<comment type="caution">
    <text evidence="2">The sequence shown here is derived from an EMBL/GenBank/DDBJ whole genome shotgun (WGS) entry which is preliminary data.</text>
</comment>
<dbReference type="InterPro" id="IPR018389">
    <property type="entry name" value="DctP_fam"/>
</dbReference>
<sequence length="352" mass="40007">MKHQGVATVISAIFALLTAFPTIASAEKILRYTDHEPYGNMRTQFIKNVFFSEIEKESQGRLKIEAHWEGDISSSYNALNTLGQGTRADIGIVVPEYTAEQLPLHQIFKSFPLGPENGEAQVSFFHRVFQQYPQFARELGQNNLVNLQFFLGYPVGFFTRQPDVKLNQLEGTKWRTASFWHQSFLRNAGGVTLAMPWNDKITDALRAGQLNGLMVNLDSGDDIHAQRAAPYIHYSPALWLGHVYLLVINKDTLNALDERDRLAIRRAAETTEKQLGAALDRGLASLTARLENEGAKLHLMSRDEQIEWQKATRYQEVQEEWIRQQEGKGNTDAGKLMHELRLLLEANARENR</sequence>
<keyword evidence="1" id="KW-0732">Signal</keyword>